<feature type="chain" id="PRO_5042532593" description="Lipase" evidence="9">
    <location>
        <begin position="25"/>
        <end position="408"/>
    </location>
</feature>
<evidence type="ECO:0000313" key="11">
    <source>
        <dbReference type="Proteomes" id="UP000694867"/>
    </source>
</evidence>
<evidence type="ECO:0000256" key="1">
    <source>
        <dbReference type="ARBA" id="ARBA00010701"/>
    </source>
</evidence>
<keyword evidence="5" id="KW-0443">Lipid metabolism</keyword>
<sequence>MLEAISVPLLILGAVSLTPQVARGTFLRGSNSSRYSHDPDADLNVTQIIARWGYPVENYEVITSDGYILQIQRIPHGIKNSTTGDRVAFLQHGLFSSAFDYVNNLPSESLGYVMADNGYDVWLGNVRGNTYSRRHVNMSADSKKFWEFTFDEFIDFDVPAMIDFVLNKTGKESLYYVGHSQGTIVMFGLLSTRMEYQKKIKAFAAMGPVTNVTSITSPVRYIAPFAHDIDFIIEFLGSGEFGNQNPFFKAMADTVCSFAVTRDLCEDAIFVVCGIDSNQLNVTRIPVYVSHTPAGTSVRNVNHFAQEVEAGRFQKYDFGVKENKRRYGQPAPPEYDVRNIHETPVALFWSANDWLADPKDVAILVQRLPSIVESYEVPERQFTHVDFILGVSAKRLVYDPMMEFLSKY</sequence>
<gene>
    <name evidence="12" type="primary">LOC100909375</name>
</gene>
<evidence type="ECO:0000256" key="6">
    <source>
        <dbReference type="ARBA" id="ARBA00023180"/>
    </source>
</evidence>
<keyword evidence="2 9" id="KW-0732">Signal</keyword>
<dbReference type="FunFam" id="3.40.50.1820:FF:000021">
    <property type="entry name" value="Lipase"/>
    <property type="match status" value="1"/>
</dbReference>
<dbReference type="Proteomes" id="UP000694867">
    <property type="component" value="Unplaced"/>
</dbReference>
<dbReference type="InterPro" id="IPR006693">
    <property type="entry name" value="AB_hydrolase_lipase"/>
</dbReference>
<keyword evidence="11" id="KW-1185">Reference proteome</keyword>
<dbReference type="GO" id="GO:0016788">
    <property type="term" value="F:hydrolase activity, acting on ester bonds"/>
    <property type="evidence" value="ECO:0007669"/>
    <property type="project" value="InterPro"/>
</dbReference>
<evidence type="ECO:0000256" key="2">
    <source>
        <dbReference type="ARBA" id="ARBA00022729"/>
    </source>
</evidence>
<keyword evidence="4 7" id="KW-0442">Lipid degradation</keyword>
<feature type="domain" description="Partial AB-hydrolase lipase" evidence="10">
    <location>
        <begin position="45"/>
        <end position="104"/>
    </location>
</feature>
<protein>
    <recommendedName>
        <fullName evidence="7">Lipase</fullName>
    </recommendedName>
</protein>
<dbReference type="AlphaFoldDB" id="A0AAJ6QVY0"/>
<feature type="active site" description="Nucleophile" evidence="8">
    <location>
        <position position="180"/>
    </location>
</feature>
<dbReference type="InterPro" id="IPR025483">
    <property type="entry name" value="Lipase_euk"/>
</dbReference>
<keyword evidence="3 7" id="KW-0378">Hydrolase</keyword>
<dbReference type="PANTHER" id="PTHR11005">
    <property type="entry name" value="LYSOSOMAL ACID LIPASE-RELATED"/>
    <property type="match status" value="1"/>
</dbReference>
<proteinExistence type="inferred from homology"/>
<evidence type="ECO:0000256" key="9">
    <source>
        <dbReference type="SAM" id="SignalP"/>
    </source>
</evidence>
<evidence type="ECO:0000256" key="5">
    <source>
        <dbReference type="ARBA" id="ARBA00023098"/>
    </source>
</evidence>
<dbReference type="InterPro" id="IPR029058">
    <property type="entry name" value="AB_hydrolase_fold"/>
</dbReference>
<dbReference type="PIRSF" id="PIRSF000862">
    <property type="entry name" value="Steryl_ester_lip"/>
    <property type="match status" value="1"/>
</dbReference>
<dbReference type="Gene3D" id="3.40.50.1820">
    <property type="entry name" value="alpha/beta hydrolase"/>
    <property type="match status" value="1"/>
</dbReference>
<reference evidence="12" key="1">
    <citation type="submission" date="2025-08" db="UniProtKB">
        <authorList>
            <consortium name="RefSeq"/>
        </authorList>
    </citation>
    <scope>IDENTIFICATION</scope>
</reference>
<evidence type="ECO:0000256" key="7">
    <source>
        <dbReference type="PIRNR" id="PIRNR000862"/>
    </source>
</evidence>
<name>A0AAJ6QVY0_9ACAR</name>
<feature type="signal peptide" evidence="9">
    <location>
        <begin position="1"/>
        <end position="24"/>
    </location>
</feature>
<dbReference type="GeneID" id="100909375"/>
<evidence type="ECO:0000256" key="4">
    <source>
        <dbReference type="ARBA" id="ARBA00022963"/>
    </source>
</evidence>
<evidence type="ECO:0000256" key="3">
    <source>
        <dbReference type="ARBA" id="ARBA00022801"/>
    </source>
</evidence>
<dbReference type="KEGG" id="goe:100909375"/>
<evidence type="ECO:0000256" key="8">
    <source>
        <dbReference type="PIRSR" id="PIRSR000862-1"/>
    </source>
</evidence>
<feature type="active site" description="Charge relay system" evidence="8">
    <location>
        <position position="353"/>
    </location>
</feature>
<comment type="similarity">
    <text evidence="1 7">Belongs to the AB hydrolase superfamily. Lipase family.</text>
</comment>
<evidence type="ECO:0000259" key="10">
    <source>
        <dbReference type="Pfam" id="PF04083"/>
    </source>
</evidence>
<dbReference type="GO" id="GO:0016042">
    <property type="term" value="P:lipid catabolic process"/>
    <property type="evidence" value="ECO:0007669"/>
    <property type="project" value="UniProtKB-KW"/>
</dbReference>
<evidence type="ECO:0000313" key="12">
    <source>
        <dbReference type="RefSeq" id="XP_003745768.1"/>
    </source>
</evidence>
<accession>A0AAJ6QVY0</accession>
<feature type="active site" description="Charge relay system" evidence="8">
    <location>
        <position position="384"/>
    </location>
</feature>
<dbReference type="Pfam" id="PF04083">
    <property type="entry name" value="Abhydro_lipase"/>
    <property type="match status" value="1"/>
</dbReference>
<dbReference type="SUPFAM" id="SSF53474">
    <property type="entry name" value="alpha/beta-Hydrolases"/>
    <property type="match status" value="1"/>
</dbReference>
<dbReference type="RefSeq" id="XP_003745768.1">
    <property type="nucleotide sequence ID" value="XM_003745720.2"/>
</dbReference>
<keyword evidence="6" id="KW-0325">Glycoprotein</keyword>
<organism evidence="11 12">
    <name type="scientific">Galendromus occidentalis</name>
    <name type="common">western predatory mite</name>
    <dbReference type="NCBI Taxonomy" id="34638"/>
    <lineage>
        <taxon>Eukaryota</taxon>
        <taxon>Metazoa</taxon>
        <taxon>Ecdysozoa</taxon>
        <taxon>Arthropoda</taxon>
        <taxon>Chelicerata</taxon>
        <taxon>Arachnida</taxon>
        <taxon>Acari</taxon>
        <taxon>Parasitiformes</taxon>
        <taxon>Mesostigmata</taxon>
        <taxon>Gamasina</taxon>
        <taxon>Phytoseioidea</taxon>
        <taxon>Phytoseiidae</taxon>
        <taxon>Typhlodrominae</taxon>
        <taxon>Galendromus</taxon>
    </lineage>
</organism>